<feature type="non-terminal residue" evidence="15">
    <location>
        <position position="249"/>
    </location>
</feature>
<protein>
    <recommendedName>
        <fullName evidence="3">histidine kinase</fullName>
        <ecNumber evidence="3">2.7.13.3</ecNumber>
    </recommendedName>
</protein>
<evidence type="ECO:0000259" key="14">
    <source>
        <dbReference type="PROSITE" id="PS50113"/>
    </source>
</evidence>
<evidence type="ECO:0000259" key="13">
    <source>
        <dbReference type="PROSITE" id="PS50112"/>
    </source>
</evidence>
<evidence type="ECO:0000313" key="15">
    <source>
        <dbReference type="EMBL" id="GAG37357.1"/>
    </source>
</evidence>
<dbReference type="Gene3D" id="3.30.450.20">
    <property type="entry name" value="PAS domain"/>
    <property type="match status" value="1"/>
</dbReference>
<organism evidence="15">
    <name type="scientific">marine sediment metagenome</name>
    <dbReference type="NCBI Taxonomy" id="412755"/>
    <lineage>
        <taxon>unclassified sequences</taxon>
        <taxon>metagenomes</taxon>
        <taxon>ecological metagenomes</taxon>
    </lineage>
</organism>
<dbReference type="EC" id="2.7.13.3" evidence="3"/>
<accession>X0XPV6</accession>
<keyword evidence="11" id="KW-0472">Membrane</keyword>
<dbReference type="PANTHER" id="PTHR42878">
    <property type="entry name" value="TWO-COMPONENT HISTIDINE KINASE"/>
    <property type="match status" value="1"/>
</dbReference>
<dbReference type="Pfam" id="PF13426">
    <property type="entry name" value="PAS_9"/>
    <property type="match status" value="1"/>
</dbReference>
<evidence type="ECO:0000256" key="11">
    <source>
        <dbReference type="ARBA" id="ARBA00023136"/>
    </source>
</evidence>
<sequence length="249" mass="28646">ELNLIAGTINGMLATLHEAEGEIREREERYRDLFENAIDLIQSVDIDGRFLYVNEAWRKTLGYNEEEVSNLSLWDIIHPDYVPKCREIFQKVMSGESADSIEAVFVTKSGENVMVEGNANRRFKEGEAASTRGIFHNVTERKQAEEQLQLLYKRERGMRQQLEEEIKKRTEFTRALVHELKTPITPVLAATELLLEEIKDDRSLKLVQSIDRSASNLNRRIDELVDLIRGETDMLPLNLMSVDAASLLR</sequence>
<evidence type="ECO:0000256" key="2">
    <source>
        <dbReference type="ARBA" id="ARBA00004141"/>
    </source>
</evidence>
<reference evidence="15" key="1">
    <citation type="journal article" date="2014" name="Front. Microbiol.">
        <title>High frequency of phylogenetically diverse reductive dehalogenase-homologous genes in deep subseafloor sedimentary metagenomes.</title>
        <authorList>
            <person name="Kawai M."/>
            <person name="Futagami T."/>
            <person name="Toyoda A."/>
            <person name="Takaki Y."/>
            <person name="Nishi S."/>
            <person name="Hori S."/>
            <person name="Arai W."/>
            <person name="Tsubouchi T."/>
            <person name="Morono Y."/>
            <person name="Uchiyama I."/>
            <person name="Ito T."/>
            <person name="Fujiyama A."/>
            <person name="Inagaki F."/>
            <person name="Takami H."/>
        </authorList>
    </citation>
    <scope>NUCLEOTIDE SEQUENCE</scope>
    <source>
        <strain evidence="15">Expedition CK06-06</strain>
    </source>
</reference>
<dbReference type="GO" id="GO:0030295">
    <property type="term" value="F:protein kinase activator activity"/>
    <property type="evidence" value="ECO:0007669"/>
    <property type="project" value="TreeGrafter"/>
</dbReference>
<dbReference type="EMBL" id="BARS01044549">
    <property type="protein sequence ID" value="GAG37357.1"/>
    <property type="molecule type" value="Genomic_DNA"/>
</dbReference>
<dbReference type="Pfam" id="PF00512">
    <property type="entry name" value="HisKA"/>
    <property type="match status" value="1"/>
</dbReference>
<feature type="non-terminal residue" evidence="15">
    <location>
        <position position="1"/>
    </location>
</feature>
<comment type="subcellular location">
    <subcellularLocation>
        <location evidence="2">Membrane</location>
        <topology evidence="2">Multi-pass membrane protein</topology>
    </subcellularLocation>
</comment>
<dbReference type="InterPro" id="IPR035965">
    <property type="entry name" value="PAS-like_dom_sf"/>
</dbReference>
<proteinExistence type="predicted"/>
<dbReference type="SMART" id="SM00388">
    <property type="entry name" value="HisKA"/>
    <property type="match status" value="1"/>
</dbReference>
<dbReference type="PANTHER" id="PTHR42878:SF7">
    <property type="entry name" value="SENSOR HISTIDINE KINASE GLRK"/>
    <property type="match status" value="1"/>
</dbReference>
<dbReference type="Gene3D" id="1.10.287.130">
    <property type="match status" value="1"/>
</dbReference>
<keyword evidence="12" id="KW-0175">Coiled coil</keyword>
<keyword evidence="9" id="KW-1133">Transmembrane helix</keyword>
<name>X0XPV6_9ZZZZ</name>
<dbReference type="SMART" id="SM00091">
    <property type="entry name" value="PAS"/>
    <property type="match status" value="1"/>
</dbReference>
<dbReference type="GO" id="GO:0000155">
    <property type="term" value="F:phosphorelay sensor kinase activity"/>
    <property type="evidence" value="ECO:0007669"/>
    <property type="project" value="InterPro"/>
</dbReference>
<dbReference type="GO" id="GO:0016020">
    <property type="term" value="C:membrane"/>
    <property type="evidence" value="ECO:0007669"/>
    <property type="project" value="UniProtKB-SubCell"/>
</dbReference>
<dbReference type="CDD" id="cd00082">
    <property type="entry name" value="HisKA"/>
    <property type="match status" value="1"/>
</dbReference>
<keyword evidence="10" id="KW-0902">Two-component regulatory system</keyword>
<evidence type="ECO:0000256" key="3">
    <source>
        <dbReference type="ARBA" id="ARBA00012438"/>
    </source>
</evidence>
<evidence type="ECO:0000256" key="12">
    <source>
        <dbReference type="SAM" id="Coils"/>
    </source>
</evidence>
<evidence type="ECO:0000256" key="10">
    <source>
        <dbReference type="ARBA" id="ARBA00023012"/>
    </source>
</evidence>
<dbReference type="InterPro" id="IPR036097">
    <property type="entry name" value="HisK_dim/P_sf"/>
</dbReference>
<evidence type="ECO:0000256" key="9">
    <source>
        <dbReference type="ARBA" id="ARBA00022989"/>
    </source>
</evidence>
<dbReference type="PROSITE" id="PS50112">
    <property type="entry name" value="PAS"/>
    <property type="match status" value="1"/>
</dbReference>
<evidence type="ECO:0000256" key="7">
    <source>
        <dbReference type="ARBA" id="ARBA00022777"/>
    </source>
</evidence>
<dbReference type="GO" id="GO:0007234">
    <property type="term" value="P:osmosensory signaling via phosphorelay pathway"/>
    <property type="evidence" value="ECO:0007669"/>
    <property type="project" value="TreeGrafter"/>
</dbReference>
<dbReference type="NCBIfam" id="TIGR00229">
    <property type="entry name" value="sensory_box"/>
    <property type="match status" value="1"/>
</dbReference>
<dbReference type="AlphaFoldDB" id="X0XPV6"/>
<evidence type="ECO:0000256" key="8">
    <source>
        <dbReference type="ARBA" id="ARBA00022840"/>
    </source>
</evidence>
<keyword evidence="4" id="KW-0808">Transferase</keyword>
<feature type="domain" description="PAC" evidence="14">
    <location>
        <begin position="99"/>
        <end position="150"/>
    </location>
</feature>
<gene>
    <name evidence="15" type="ORF">S01H1_67281</name>
</gene>
<comment type="caution">
    <text evidence="15">The sequence shown here is derived from an EMBL/GenBank/DDBJ whole genome shotgun (WGS) entry which is preliminary data.</text>
</comment>
<evidence type="ECO:0000256" key="1">
    <source>
        <dbReference type="ARBA" id="ARBA00000085"/>
    </source>
</evidence>
<comment type="catalytic activity">
    <reaction evidence="1">
        <text>ATP + protein L-histidine = ADP + protein N-phospho-L-histidine.</text>
        <dbReference type="EC" id="2.7.13.3"/>
    </reaction>
</comment>
<dbReference type="CDD" id="cd00130">
    <property type="entry name" value="PAS"/>
    <property type="match status" value="1"/>
</dbReference>
<feature type="coiled-coil region" evidence="12">
    <location>
        <begin position="9"/>
        <end position="36"/>
    </location>
</feature>
<dbReference type="SUPFAM" id="SSF55785">
    <property type="entry name" value="PYP-like sensor domain (PAS domain)"/>
    <property type="match status" value="1"/>
</dbReference>
<evidence type="ECO:0000256" key="6">
    <source>
        <dbReference type="ARBA" id="ARBA00022741"/>
    </source>
</evidence>
<dbReference type="GO" id="GO:0005524">
    <property type="term" value="F:ATP binding"/>
    <property type="evidence" value="ECO:0007669"/>
    <property type="project" value="UniProtKB-KW"/>
</dbReference>
<dbReference type="InterPro" id="IPR000700">
    <property type="entry name" value="PAS-assoc_C"/>
</dbReference>
<dbReference type="SUPFAM" id="SSF47384">
    <property type="entry name" value="Homodimeric domain of signal transducing histidine kinase"/>
    <property type="match status" value="1"/>
</dbReference>
<dbReference type="InterPro" id="IPR003661">
    <property type="entry name" value="HisK_dim/P_dom"/>
</dbReference>
<keyword evidence="7" id="KW-0418">Kinase</keyword>
<dbReference type="InterPro" id="IPR000014">
    <property type="entry name" value="PAS"/>
</dbReference>
<dbReference type="PROSITE" id="PS50113">
    <property type="entry name" value="PAC"/>
    <property type="match status" value="1"/>
</dbReference>
<keyword evidence="6" id="KW-0547">Nucleotide-binding</keyword>
<dbReference type="GO" id="GO:0000156">
    <property type="term" value="F:phosphorelay response regulator activity"/>
    <property type="evidence" value="ECO:0007669"/>
    <property type="project" value="TreeGrafter"/>
</dbReference>
<keyword evidence="8" id="KW-0067">ATP-binding</keyword>
<dbReference type="InterPro" id="IPR050351">
    <property type="entry name" value="BphY/WalK/GraS-like"/>
</dbReference>
<evidence type="ECO:0000256" key="5">
    <source>
        <dbReference type="ARBA" id="ARBA00022692"/>
    </source>
</evidence>
<keyword evidence="5" id="KW-0812">Transmembrane</keyword>
<evidence type="ECO:0000256" key="4">
    <source>
        <dbReference type="ARBA" id="ARBA00022679"/>
    </source>
</evidence>
<feature type="domain" description="PAS" evidence="13">
    <location>
        <begin position="26"/>
        <end position="96"/>
    </location>
</feature>